<dbReference type="AlphaFoldDB" id="A0A0B0H804"/>
<evidence type="ECO:0000313" key="2">
    <source>
        <dbReference type="EMBL" id="KHF23989.1"/>
    </source>
</evidence>
<evidence type="ECO:0000256" key="1">
    <source>
        <dbReference type="SAM" id="MobiDB-lite"/>
    </source>
</evidence>
<dbReference type="STRING" id="2340.JV46_29730"/>
<feature type="compositionally biased region" description="Basic residues" evidence="1">
    <location>
        <begin position="102"/>
        <end position="112"/>
    </location>
</feature>
<comment type="caution">
    <text evidence="2">The sequence shown here is derived from an EMBL/GenBank/DDBJ whole genome shotgun (WGS) entry which is preliminary data.</text>
</comment>
<reference evidence="2 3" key="1">
    <citation type="journal article" date="2014" name="BMC Genomics">
        <title>The genome of the intracellular bacterium of the coastal bivalve, Solemya velum: a blueprint for thriving in and out of symbiosis.</title>
        <authorList>
            <person name="Dmytrenko O."/>
            <person name="Russell S.L."/>
            <person name="Loo W.T."/>
            <person name="Fontanez K.M."/>
            <person name="Liao L."/>
            <person name="Roeselers G."/>
            <person name="Sharma R."/>
            <person name="Stewart F.J."/>
            <person name="Newton I.L."/>
            <person name="Woyke T."/>
            <person name="Wu D."/>
            <person name="Lang J.M."/>
            <person name="Eisen J.A."/>
            <person name="Cavanaugh C.M."/>
        </authorList>
    </citation>
    <scope>NUCLEOTIDE SEQUENCE [LARGE SCALE GENOMIC DNA]</scope>
    <source>
        <strain evidence="2 3">WH</strain>
    </source>
</reference>
<dbReference type="EMBL" id="JRAA01000006">
    <property type="protein sequence ID" value="KHF23989.1"/>
    <property type="molecule type" value="Genomic_DNA"/>
</dbReference>
<gene>
    <name evidence="2" type="ORF">JV46_29730</name>
</gene>
<feature type="region of interest" description="Disordered" evidence="1">
    <location>
        <begin position="96"/>
        <end position="158"/>
    </location>
</feature>
<keyword evidence="3" id="KW-1185">Reference proteome</keyword>
<proteinExistence type="predicted"/>
<dbReference type="Proteomes" id="UP000030856">
    <property type="component" value="Unassembled WGS sequence"/>
</dbReference>
<sequence>MIGSTYVSSPDTWASFYRELLGGRIDTKRYKPRQTGGRERRYAVPLQRVTPMKAVEDRAAIEFRQAVRDGEPYVPLQKTIKGRKRSIPITLAHAQPEITSVTKKKALGRNSKRHVESKKSTKTKPPVNKNVKSKASDKKSNKSKTPSRKAVKESHNFE</sequence>
<organism evidence="2 3">
    <name type="scientific">Solemya velum gill symbiont</name>
    <dbReference type="NCBI Taxonomy" id="2340"/>
    <lineage>
        <taxon>Bacteria</taxon>
        <taxon>Pseudomonadati</taxon>
        <taxon>Pseudomonadota</taxon>
        <taxon>Gammaproteobacteria</taxon>
        <taxon>sulfur-oxidizing symbionts</taxon>
    </lineage>
</organism>
<evidence type="ECO:0000313" key="3">
    <source>
        <dbReference type="Proteomes" id="UP000030856"/>
    </source>
</evidence>
<name>A0A0B0H804_SOVGS</name>
<accession>A0A0B0H804</accession>
<protein>
    <submittedName>
        <fullName evidence="2">Uncharacterized protein</fullName>
    </submittedName>
</protein>